<dbReference type="RefSeq" id="WP_044239976.1">
    <property type="nucleotide sequence ID" value="NZ_ASRX01000016.1"/>
</dbReference>
<organism evidence="1 2">
    <name type="scientific">Chondromyces apiculatus DSM 436</name>
    <dbReference type="NCBI Taxonomy" id="1192034"/>
    <lineage>
        <taxon>Bacteria</taxon>
        <taxon>Pseudomonadati</taxon>
        <taxon>Myxococcota</taxon>
        <taxon>Polyangia</taxon>
        <taxon>Polyangiales</taxon>
        <taxon>Polyangiaceae</taxon>
        <taxon>Chondromyces</taxon>
    </lineage>
</organism>
<dbReference type="eggNOG" id="COG3391">
    <property type="taxonomic scope" value="Bacteria"/>
</dbReference>
<dbReference type="EMBL" id="ASRX01000016">
    <property type="protein sequence ID" value="EYF06392.1"/>
    <property type="molecule type" value="Genomic_DNA"/>
</dbReference>
<evidence type="ECO:0000313" key="1">
    <source>
        <dbReference type="EMBL" id="EYF06392.1"/>
    </source>
</evidence>
<dbReference type="Proteomes" id="UP000019678">
    <property type="component" value="Unassembled WGS sequence"/>
</dbReference>
<gene>
    <name evidence="1" type="ORF">CAP_1922</name>
</gene>
<proteinExistence type="predicted"/>
<accession>A0A017TBU2</accession>
<keyword evidence="2" id="KW-1185">Reference proteome</keyword>
<dbReference type="STRING" id="1192034.CAP_1922"/>
<evidence type="ECO:0000313" key="2">
    <source>
        <dbReference type="Proteomes" id="UP000019678"/>
    </source>
</evidence>
<reference evidence="1 2" key="1">
    <citation type="submission" date="2013-05" db="EMBL/GenBank/DDBJ databases">
        <title>Genome assembly of Chondromyces apiculatus DSM 436.</title>
        <authorList>
            <person name="Sharma G."/>
            <person name="Khatri I."/>
            <person name="Kaur C."/>
            <person name="Mayilraj S."/>
            <person name="Subramanian S."/>
        </authorList>
    </citation>
    <scope>NUCLEOTIDE SEQUENCE [LARGE SCALE GENOMIC DNA]</scope>
    <source>
        <strain evidence="1 2">DSM 436</strain>
    </source>
</reference>
<comment type="caution">
    <text evidence="1">The sequence shown here is derived from an EMBL/GenBank/DDBJ whole genome shotgun (WGS) entry which is preliminary data.</text>
</comment>
<dbReference type="OrthoDB" id="238026at68525"/>
<dbReference type="AlphaFoldDB" id="A0A017TBU2"/>
<name>A0A017TBU2_9BACT</name>
<sequence>MSLQGSYEVRRVDLSSGFPVPGAHVALPPGYYDDLAFAGPMVVLPGTTGSLAVSLHYEGLSPSYAGTVILDDGVLRPEQTDGHTGASRLTGGPPGWMFGYNDLHTGFGFYALRVTPDGVHATEHEGLISGFYTDIVHANDRVYATSGEVVDVSDPASPSRAGSFAFAGESVLPLDAPSRLLMLSSDYSEPPTLRLLDTETFAQVDAIEFDLEHPEVSRLVSTNGSTLAFIARDGFFDDPSQIVVMPNPFND</sequence>
<protein>
    <submittedName>
        <fullName evidence="1">Uncharacterized protein</fullName>
    </submittedName>
</protein>